<comment type="caution">
    <text evidence="2">The sequence shown here is derived from an EMBL/GenBank/DDBJ whole genome shotgun (WGS) entry which is preliminary data.</text>
</comment>
<evidence type="ECO:0000256" key="1">
    <source>
        <dbReference type="SAM" id="MobiDB-lite"/>
    </source>
</evidence>
<name>A0A9P4KC87_9PLEO</name>
<evidence type="ECO:0000313" key="2">
    <source>
        <dbReference type="EMBL" id="KAF2266574.1"/>
    </source>
</evidence>
<evidence type="ECO:0000313" key="3">
    <source>
        <dbReference type="Proteomes" id="UP000800093"/>
    </source>
</evidence>
<feature type="region of interest" description="Disordered" evidence="1">
    <location>
        <begin position="1"/>
        <end position="31"/>
    </location>
</feature>
<dbReference type="AlphaFoldDB" id="A0A9P4KC87"/>
<proteinExistence type="predicted"/>
<protein>
    <submittedName>
        <fullName evidence="2">Uncharacterized protein</fullName>
    </submittedName>
</protein>
<accession>A0A9P4KC87</accession>
<keyword evidence="3" id="KW-1185">Reference proteome</keyword>
<reference evidence="3" key="1">
    <citation type="journal article" date="2020" name="Stud. Mycol.">
        <title>101 Dothideomycetes genomes: A test case for predicting lifestyles and emergence of pathogens.</title>
        <authorList>
            <person name="Haridas S."/>
            <person name="Albert R."/>
            <person name="Binder M."/>
            <person name="Bloem J."/>
            <person name="LaButti K."/>
            <person name="Salamov A."/>
            <person name="Andreopoulos B."/>
            <person name="Baker S."/>
            <person name="Barry K."/>
            <person name="Bills G."/>
            <person name="Bluhm B."/>
            <person name="Cannon C."/>
            <person name="Castanera R."/>
            <person name="Culley D."/>
            <person name="Daum C."/>
            <person name="Ezra D."/>
            <person name="Gonzalez J."/>
            <person name="Henrissat B."/>
            <person name="Kuo A."/>
            <person name="Liang C."/>
            <person name="Lipzen A."/>
            <person name="Lutzoni F."/>
            <person name="Magnuson J."/>
            <person name="Mondo S."/>
            <person name="Nolan M."/>
            <person name="Ohm R."/>
            <person name="Pangilinan J."/>
            <person name="Park H.-J."/>
            <person name="Ramirez L."/>
            <person name="Alfaro M."/>
            <person name="Sun H."/>
            <person name="Tritt A."/>
            <person name="Yoshinaga Y."/>
            <person name="Zwiers L.-H."/>
            <person name="Turgeon B."/>
            <person name="Goodwin S."/>
            <person name="Spatafora J."/>
            <person name="Crous P."/>
            <person name="Grigoriev I."/>
        </authorList>
    </citation>
    <scope>NUCLEOTIDE SEQUENCE [LARGE SCALE GENOMIC DNA]</scope>
    <source>
        <strain evidence="3">CBS 304.66</strain>
    </source>
</reference>
<sequence>MEERGQQSLNITGARGRAGRTPQSKPTRARPAVVLPRYASSRTQLANSSGVAPATAICTSGPDKLQPSHAGCPSRHGAGDCHLDGSLESGVASNGLQASQCQPNARWSHAALQSLAPGTRPRGRPLRCTCTYVPGNMHSSPGIPGRHYWGVRRAHVGLR</sequence>
<feature type="compositionally biased region" description="Polar residues" evidence="1">
    <location>
        <begin position="1"/>
        <end position="11"/>
    </location>
</feature>
<organism evidence="2 3">
    <name type="scientific">Lojkania enalia</name>
    <dbReference type="NCBI Taxonomy" id="147567"/>
    <lineage>
        <taxon>Eukaryota</taxon>
        <taxon>Fungi</taxon>
        <taxon>Dikarya</taxon>
        <taxon>Ascomycota</taxon>
        <taxon>Pezizomycotina</taxon>
        <taxon>Dothideomycetes</taxon>
        <taxon>Pleosporomycetidae</taxon>
        <taxon>Pleosporales</taxon>
        <taxon>Pleosporales incertae sedis</taxon>
        <taxon>Lojkania</taxon>
    </lineage>
</organism>
<dbReference type="Proteomes" id="UP000800093">
    <property type="component" value="Unassembled WGS sequence"/>
</dbReference>
<dbReference type="EMBL" id="ML986596">
    <property type="protein sequence ID" value="KAF2266574.1"/>
    <property type="molecule type" value="Genomic_DNA"/>
</dbReference>
<gene>
    <name evidence="2" type="ORF">CC78DRAFT_577883</name>
</gene>